<proteinExistence type="predicted"/>
<sequence length="45" mass="5194">MNPRDNWKQRNQTGGRIFSLVPPKSMKLNSAPWDWWNASCSTSLS</sequence>
<reference evidence="1 2" key="1">
    <citation type="submission" date="2024-12" db="EMBL/GenBank/DDBJ databases">
        <title>The unique morphological basis and parallel evolutionary history of personate flowers in Penstemon.</title>
        <authorList>
            <person name="Depatie T.H."/>
            <person name="Wessinger C.A."/>
        </authorList>
    </citation>
    <scope>NUCLEOTIDE SEQUENCE [LARGE SCALE GENOMIC DNA]</scope>
    <source>
        <strain evidence="1">WTNN_2</strain>
        <tissue evidence="1">Leaf</tissue>
    </source>
</reference>
<keyword evidence="2" id="KW-1185">Reference proteome</keyword>
<evidence type="ECO:0000313" key="2">
    <source>
        <dbReference type="Proteomes" id="UP001634393"/>
    </source>
</evidence>
<name>A0ABD3SWV9_9LAMI</name>
<dbReference type="AlphaFoldDB" id="A0ABD3SWV9"/>
<accession>A0ABD3SWV9</accession>
<dbReference type="Proteomes" id="UP001634393">
    <property type="component" value="Unassembled WGS sequence"/>
</dbReference>
<gene>
    <name evidence="1" type="ORF">ACJIZ3_017896</name>
</gene>
<organism evidence="1 2">
    <name type="scientific">Penstemon smallii</name>
    <dbReference type="NCBI Taxonomy" id="265156"/>
    <lineage>
        <taxon>Eukaryota</taxon>
        <taxon>Viridiplantae</taxon>
        <taxon>Streptophyta</taxon>
        <taxon>Embryophyta</taxon>
        <taxon>Tracheophyta</taxon>
        <taxon>Spermatophyta</taxon>
        <taxon>Magnoliopsida</taxon>
        <taxon>eudicotyledons</taxon>
        <taxon>Gunneridae</taxon>
        <taxon>Pentapetalae</taxon>
        <taxon>asterids</taxon>
        <taxon>lamiids</taxon>
        <taxon>Lamiales</taxon>
        <taxon>Plantaginaceae</taxon>
        <taxon>Cheloneae</taxon>
        <taxon>Penstemon</taxon>
    </lineage>
</organism>
<evidence type="ECO:0000313" key="1">
    <source>
        <dbReference type="EMBL" id="KAL3829094.1"/>
    </source>
</evidence>
<protein>
    <submittedName>
        <fullName evidence="1">Uncharacterized protein</fullName>
    </submittedName>
</protein>
<comment type="caution">
    <text evidence="1">The sequence shown here is derived from an EMBL/GenBank/DDBJ whole genome shotgun (WGS) entry which is preliminary data.</text>
</comment>
<dbReference type="EMBL" id="JBJXBP010000005">
    <property type="protein sequence ID" value="KAL3829094.1"/>
    <property type="molecule type" value="Genomic_DNA"/>
</dbReference>